<dbReference type="Proteomes" id="UP000786811">
    <property type="component" value="Unassembled WGS sequence"/>
</dbReference>
<dbReference type="InterPro" id="IPR027417">
    <property type="entry name" value="P-loop_NTPase"/>
</dbReference>
<feature type="compositionally biased region" description="Basic and acidic residues" evidence="3">
    <location>
        <begin position="2965"/>
        <end position="3000"/>
    </location>
</feature>
<keyword evidence="1" id="KW-0547">Nucleotide-binding</keyword>
<feature type="compositionally biased region" description="Polar residues" evidence="3">
    <location>
        <begin position="2819"/>
        <end position="2830"/>
    </location>
</feature>
<feature type="compositionally biased region" description="Basic and acidic residues" evidence="3">
    <location>
        <begin position="2467"/>
        <end position="2504"/>
    </location>
</feature>
<dbReference type="Pfam" id="PF00092">
    <property type="entry name" value="VWA"/>
    <property type="match status" value="1"/>
</dbReference>
<organism evidence="5 6">
    <name type="scientific">Cotesia congregata</name>
    <name type="common">Parasitoid wasp</name>
    <name type="synonym">Apanteles congregatus</name>
    <dbReference type="NCBI Taxonomy" id="51543"/>
    <lineage>
        <taxon>Eukaryota</taxon>
        <taxon>Metazoa</taxon>
        <taxon>Ecdysozoa</taxon>
        <taxon>Arthropoda</taxon>
        <taxon>Hexapoda</taxon>
        <taxon>Insecta</taxon>
        <taxon>Pterygota</taxon>
        <taxon>Neoptera</taxon>
        <taxon>Endopterygota</taxon>
        <taxon>Hymenoptera</taxon>
        <taxon>Apocrita</taxon>
        <taxon>Ichneumonoidea</taxon>
        <taxon>Braconidae</taxon>
        <taxon>Microgastrinae</taxon>
        <taxon>Cotesia</taxon>
    </lineage>
</organism>
<feature type="compositionally biased region" description="Basic and acidic residues" evidence="3">
    <location>
        <begin position="2770"/>
        <end position="2793"/>
    </location>
</feature>
<feature type="compositionally biased region" description="Basic and acidic residues" evidence="3">
    <location>
        <begin position="2310"/>
        <end position="2319"/>
    </location>
</feature>
<dbReference type="GO" id="GO:0000055">
    <property type="term" value="P:ribosomal large subunit export from nucleus"/>
    <property type="evidence" value="ECO:0007669"/>
    <property type="project" value="TreeGrafter"/>
</dbReference>
<evidence type="ECO:0000259" key="4">
    <source>
        <dbReference type="PROSITE" id="PS50234"/>
    </source>
</evidence>
<dbReference type="SUPFAM" id="SSF52540">
    <property type="entry name" value="P-loop containing nucleoside triphosphate hydrolases"/>
    <property type="match status" value="1"/>
</dbReference>
<evidence type="ECO:0000256" key="3">
    <source>
        <dbReference type="SAM" id="MobiDB-lite"/>
    </source>
</evidence>
<feature type="compositionally biased region" description="Acidic residues" evidence="3">
    <location>
        <begin position="2645"/>
        <end position="2672"/>
    </location>
</feature>
<dbReference type="Pfam" id="PF07728">
    <property type="entry name" value="AAA_5"/>
    <property type="match status" value="1"/>
</dbReference>
<evidence type="ECO:0000256" key="1">
    <source>
        <dbReference type="ARBA" id="ARBA00022741"/>
    </source>
</evidence>
<dbReference type="Gene3D" id="3.40.50.410">
    <property type="entry name" value="von Willebrand factor, type A domain"/>
    <property type="match status" value="1"/>
</dbReference>
<feature type="compositionally biased region" description="Acidic residues" evidence="3">
    <location>
        <begin position="2951"/>
        <end position="2964"/>
    </location>
</feature>
<feature type="compositionally biased region" description="Basic and acidic residues" evidence="3">
    <location>
        <begin position="2513"/>
        <end position="2523"/>
    </location>
</feature>
<dbReference type="InterPro" id="IPR011704">
    <property type="entry name" value="ATPase_dyneun-rel_AAA"/>
</dbReference>
<feature type="compositionally biased region" description="Polar residues" evidence="3">
    <location>
        <begin position="2300"/>
        <end position="2309"/>
    </location>
</feature>
<feature type="compositionally biased region" description="Acidic residues" evidence="3">
    <location>
        <begin position="2524"/>
        <end position="2539"/>
    </location>
</feature>
<reference evidence="5" key="1">
    <citation type="submission" date="2021-04" db="EMBL/GenBank/DDBJ databases">
        <authorList>
            <person name="Chebbi M.A.C M."/>
        </authorList>
    </citation>
    <scope>NUCLEOTIDE SEQUENCE</scope>
</reference>
<feature type="region of interest" description="Disordered" evidence="3">
    <location>
        <begin position="2300"/>
        <end position="2338"/>
    </location>
</feature>
<dbReference type="GO" id="GO:0016887">
    <property type="term" value="F:ATP hydrolysis activity"/>
    <property type="evidence" value="ECO:0007669"/>
    <property type="project" value="InterPro"/>
</dbReference>
<dbReference type="GO" id="GO:0030687">
    <property type="term" value="C:preribosome, large subunit precursor"/>
    <property type="evidence" value="ECO:0007669"/>
    <property type="project" value="TreeGrafter"/>
</dbReference>
<keyword evidence="6" id="KW-1185">Reference proteome</keyword>
<dbReference type="SUPFAM" id="SSF53300">
    <property type="entry name" value="vWA-like"/>
    <property type="match status" value="1"/>
</dbReference>
<comment type="caution">
    <text evidence="5">The sequence shown here is derived from an EMBL/GenBank/DDBJ whole genome shotgun (WGS) entry which is preliminary data.</text>
</comment>
<feature type="compositionally biased region" description="Acidic residues" evidence="3">
    <location>
        <begin position="2888"/>
        <end position="2904"/>
    </location>
</feature>
<evidence type="ECO:0000256" key="2">
    <source>
        <dbReference type="ARBA" id="ARBA00022840"/>
    </source>
</evidence>
<sequence>MVRLNVSQSNLYFFQTDYNRHLEELIERTENLLINALRITLVKQNHQVSELYEQLEGIKQLSNEETLTTTMAIETKNFLHRTEELFRLISRMEKLKTLEAFEKVELTSINEKLQNLSKLVKQDNCLNAGGKFEWIDSVLVKCLQDGTWLLIDQVNLCSPAVLDRLNGLLEPGGVLTIGERGVDNDGNIHTIKPHSNFRLFLTMDSRYGEISRAMRNRGVEIFLLGHKECQSENELDTKSLMFDLGLTQNSHQEAMLNIHREILSQKLLTDKLSTIQLLHSAFLITQQILRGFAVKKAFTTACVDVYIKSRYIHNSKIKHHILSIINNIIDQYNITDNVSPTIDLHAITWNVRDLQDNVRLTIINQQATLLLSLINKYCQDVSLSTSTTEFLNKYLNPDGNKNLIAIDIKKIIPYLLLTFFEKSSTKDFTLRSSWLLEQLRNSHSDDLISSIECKIKAMTEEIQQTQIEKNLESSLPWYRCISDNSVKSNQNNAQLLSIRLYLKSMDIKYPQTLSAVVNKNIITLEKYSDRVCSNDEQCSSVAPIATFFVPFLTLVNRWINTYFKDLCDCSNNNKYIELRQDLQWFRRFYEQGQLTFINKLRRENEKIESDHTEMLLKVHYRWLRKLLIRTFEECDDLVRNENEHTIESLKEFMSEFDDYLRDQQSFKKLTKKVKEQLNILHPFTSEAIIKYYRELVSNSEDRFLPRNTEFSYQLNLVFRQLEETKNIRFELTKLWENIFNDEFNEETAKDVMTKIELLLEEYQLLSSFKIKEFTEKILSTHSKKTLIEMSSNVQLWPVYQHTFVIFAHKLHCQLNEAFNGSITINSSLINKFNHLSCVPVNLIAVLSTLINKSGERENCERLLPELFRYLTQYKGRNTYNHSKFINYLMSGFDEDLNSGEFIESNDKFNYCDNYPVLINTLSDLLLSKNSKENFIVSTAPIGFYNTHIQQISTINSMLWRNSISFNSDQYNLILNDCKAFKCYADIYLTVIDKVEKTYDVSKLITYNDKQNSQGNCENIYEICYKNPVEKMKSIKSNWDNECNYKTEAFDRGMGWVYLGFHQYFLFSHLGFIDPVLKTELKLKYINDDIEDLENLIYANTLDSYLLDDEGWMGHGGESSRVASAKKCLDILYDVQGELAKSTGYRSSDVRFVDLSRKMSRFRDDIGTAKNIITSCENLCNIIVNSMMGNGYLNKSNEFELTTAVNVLINQKNTWQRFYKSLEKEFLPYYRELVSPIINGLNKIIHGGNILIKEANRLISREKTSIGVATKKLSAQNLLYNLVRFPTIGTDQENLLKLIDFHTSQNSKEFIMKYVGKSDKSKSYLEVFRVLKSSLSELYNHITLTKQLSKPLWNKLNELLSQICLVWKKQQMELEKAAAESQSLYKGSVSIHCQTLSDEEEINQQLRQLFPITQEFDDIQEVRTLEAQTNCKDSSKTIDSFVNVITDDDLEEVYKIHSLIVKSYASASWLKHSDFIRLPSRNYIDPLIQRYHTFGLLRPEVEQSFSADLSTKLHTSFNVLASFAVSTSLGENYHVNENDVKNKSYDFYKNSNIEQVKKCVPILVGLTEIVEAYLVEWPGQPTLESIQMIITRINNFPITSSVSRFLMGLEILLSKTREWKEMSARKGDRLAEYALSLEQQIKDWRRLELGCWKDCLDSTFKRLQAKASKWWFFLYSIVESYVNKTSLKAEIPEDVKEKSGDDDDDDNEIVTAKKLIKLLEIFMNQSSLVEFQARLDLLLTFHSHVFHLDQSEERSELLAIFWNKYNYYHRFSDDVSKKINQLKTTVGKDVKDQVTIANRTKIDRWTVEELVKKVHRKLLDCIKKYETGLKESVGACLAIRSSNYSSEADKGEWDRSKIRDYSINPEDFIVSENNISEKYSLPSKGLRADTIKHFNEVKERCRRTILSSIYPGLRVELEEHIEALIGNAIRLKNMEVNRELPKEKQKSHAKSILQTKKLELKLYFDTLKSFGLSDNKGNSDWKNKPHEVLDMTVPPLDIQSTLERFESSTESDKQMLAHWNGSENYYYKSCIKLNALISTLTKIQTDLGPGNMERCKGYSVDIITKAHKQKRILSKSINIYATLRQQVSNLINVNTGNKKTSLPYHQDIAECATELNELLASLLIGLEQIELYIQACPRDLVTDDRVIILESSDLPLINATKGDQTWESANILIRDAIKSIGDVSTVHNKMFSSTPTVTLIRTHGHFDSLKNSCKSVEKISEVITTLGNMFGNEQIKYHPLLETIEFLTKQSKRWINKFNDIKTFDSDLTIKNDSVIQDVKTKIKYLVAIILHVVKKNEEASQSDSSSNELTHQDKKNIDDENKEEGEEEEEEEEEQSLLENNGFREQLIESLEKDIKSLEIEKVNKELENIIAVAQELNPEYISYYNSLLLTCLPLLNQYILFTHFYLTEQVAAFRVTCKLLYLQLNVFLDLATNGFCMPKDLDLENEADANGADEGQCKDGMGLGDGEGKKDVSDKIESEDQLEEARPAGEEKNEEDKDCKEEDNGIDMSENFDGKLQDLEKNENDEEDEGEENDDNDLEKEMGDTETGADQMTEDIWGDDTDQSDTEDQSEDTNEQGKGEQTDEKEFGARDDTKHQGEDKLDKNAEEEKEEKDKPEINEMNEPDINDDQIDPYHGKHNPQPEPEPMDLPDDLNLDGEDEDKDNVENEENPFDIDAMKESIPPENKDTDAADQEKRTDADENQGDDSSDEEGGPTVEDTEMKDLDGADPEVPETSDQQVPDKGDEKMEDDNPDKETEEEKGERAVPSTDDGSKETDTADQLENKVEGSRDKAANDQNLESQKDTAPVEENSQDDGNDKGTGQAQSNQQNDGHFGGIAEKNTTVEKRQEEQNLREKRKNPGESDENRALIDKAQPNKKKQRIINTREELENDNDDAEGAENEENGGIDMCQHVKNTEKFDDYATDAATEEQAKKQTIADEEEEPDARKEESMDVDMQEDKEEVIEEDVKKIDAEPTSKTDKDKTKSDSKNNREDISNAESKLDVEGDIVPTITVPQAIESAFYTNLKEDNFIDLTQEDEIIQKKTIKRWIHKPSSEEALATWNSVSSRTETAARDLSEKLRLVLEPTQATRLKGDYRTGKRINMRKIIPYIASQFRKDKIWLRRTKPSKRNYQILLALDDSSSMKDNLSHELTFESLSLISKAMEYLEVGDLGVVSFGERVEVLHALGKPFNEESGSRLIEEMSFEQKKTNIGEMINATVDMFEEQGGSTDSAKLLIILSDGRINESEEKLNLAVRRAQLANIFIVYIIIETPEKKHSVLDITKVIKLEDGVTYKLCSYMDSFPFKFYMVLRNISSLPGILSDALRQWFEIVGKIDA</sequence>
<evidence type="ECO:0000313" key="6">
    <source>
        <dbReference type="Proteomes" id="UP000786811"/>
    </source>
</evidence>
<evidence type="ECO:0000313" key="5">
    <source>
        <dbReference type="EMBL" id="CAG5100401.1"/>
    </source>
</evidence>
<feature type="compositionally biased region" description="Acidic residues" evidence="3">
    <location>
        <begin position="2620"/>
        <end position="2631"/>
    </location>
</feature>
<feature type="compositionally biased region" description="Acidic residues" evidence="3">
    <location>
        <begin position="2700"/>
        <end position="2718"/>
    </location>
</feature>
<dbReference type="PROSITE" id="PS50234">
    <property type="entry name" value="VWFA"/>
    <property type="match status" value="1"/>
</dbReference>
<dbReference type="GO" id="GO:0005524">
    <property type="term" value="F:ATP binding"/>
    <property type="evidence" value="ECO:0007669"/>
    <property type="project" value="UniProtKB-KW"/>
</dbReference>
<name>A0A8J2HNC7_COTCN</name>
<dbReference type="SMART" id="SM00327">
    <property type="entry name" value="VWA"/>
    <property type="match status" value="1"/>
</dbReference>
<dbReference type="PANTHER" id="PTHR48103:SF2">
    <property type="entry name" value="MIDASIN"/>
    <property type="match status" value="1"/>
</dbReference>
<dbReference type="InterPro" id="IPR002035">
    <property type="entry name" value="VWF_A"/>
</dbReference>
<dbReference type="InterPro" id="IPR036465">
    <property type="entry name" value="vWFA_dom_sf"/>
</dbReference>
<accession>A0A8J2HNC7</accession>
<feature type="region of interest" description="Disordered" evidence="3">
    <location>
        <begin position="2450"/>
        <end position="3000"/>
    </location>
</feature>
<feature type="domain" description="VWFA" evidence="4">
    <location>
        <begin position="3132"/>
        <end position="3324"/>
    </location>
</feature>
<gene>
    <name evidence="5" type="ORF">HICCMSTLAB_LOCUS9535</name>
</gene>
<feature type="compositionally biased region" description="Acidic residues" evidence="3">
    <location>
        <begin position="2746"/>
        <end position="2759"/>
    </location>
</feature>
<dbReference type="Gene3D" id="3.40.50.300">
    <property type="entry name" value="P-loop containing nucleotide triphosphate hydrolases"/>
    <property type="match status" value="1"/>
</dbReference>
<feature type="compositionally biased region" description="Acidic residues" evidence="3">
    <location>
        <begin position="2553"/>
        <end position="2575"/>
    </location>
</feature>
<dbReference type="GO" id="GO:0005634">
    <property type="term" value="C:nucleus"/>
    <property type="evidence" value="ECO:0007669"/>
    <property type="project" value="TreeGrafter"/>
</dbReference>
<dbReference type="OrthoDB" id="422220at2759"/>
<feature type="compositionally biased region" description="Basic and acidic residues" evidence="3">
    <location>
        <begin position="2576"/>
        <end position="2618"/>
    </location>
</feature>
<feature type="compositionally biased region" description="Basic and acidic residues" evidence="3">
    <location>
        <begin position="2684"/>
        <end position="2699"/>
    </location>
</feature>
<dbReference type="GO" id="GO:0000027">
    <property type="term" value="P:ribosomal large subunit assembly"/>
    <property type="evidence" value="ECO:0007669"/>
    <property type="project" value="TreeGrafter"/>
</dbReference>
<proteinExistence type="predicted"/>
<keyword evidence="2" id="KW-0067">ATP-binding</keyword>
<protein>
    <submittedName>
        <fullName evidence="5">Similar to MDN1: Midasin (Homo sapiens)</fullName>
    </submittedName>
</protein>
<feature type="compositionally biased region" description="Basic and acidic residues" evidence="3">
    <location>
        <begin position="2841"/>
        <end position="2869"/>
    </location>
</feature>
<dbReference type="EMBL" id="CAJNRD030001122">
    <property type="protein sequence ID" value="CAG5100401.1"/>
    <property type="molecule type" value="Genomic_DNA"/>
</dbReference>
<feature type="compositionally biased region" description="Acidic residues" evidence="3">
    <location>
        <begin position="2320"/>
        <end position="2336"/>
    </location>
</feature>
<dbReference type="PANTHER" id="PTHR48103">
    <property type="entry name" value="MIDASIN-RELATED"/>
    <property type="match status" value="1"/>
</dbReference>